<feature type="transmembrane region" description="Helical" evidence="1">
    <location>
        <begin position="58"/>
        <end position="80"/>
    </location>
</feature>
<gene>
    <name evidence="2" type="ORF">UFB30_01245</name>
</gene>
<keyword evidence="1" id="KW-0812">Transmembrane</keyword>
<name>A0ABU5KJC1_9BACL</name>
<reference evidence="2 3" key="1">
    <citation type="submission" date="2023-12" db="EMBL/GenBank/DDBJ databases">
        <title>Jeotgalibacillus haloalkaliphilus sp. nov., a novel salt-tolerant bacteria, isolated from the estuary of the Fenhe River into the Yellow River.</title>
        <authorList>
            <person name="Li Y."/>
        </authorList>
    </citation>
    <scope>NUCLEOTIDE SEQUENCE [LARGE SCALE GENOMIC DNA]</scope>
    <source>
        <strain evidence="2 3">HH7-29</strain>
    </source>
</reference>
<protein>
    <recommendedName>
        <fullName evidence="4">Major facilitator superfamily (MFS) profile domain-containing protein</fullName>
    </recommendedName>
</protein>
<sequence length="134" mass="14142">MALILFLHIAITAYCLKQFFKLRDQTGFHLGMNIAMLTGGFSGLITGMVIIDYFPFYFVFLTLVAAVAGGLTGAVTGLFYDGQTALTGLSNGFMMGLMGPMIGAAAGGLTILPVMLEIIYVCLIALALTSVVKS</sequence>
<evidence type="ECO:0000256" key="1">
    <source>
        <dbReference type="SAM" id="Phobius"/>
    </source>
</evidence>
<organism evidence="2 3">
    <name type="scientific">Jeotgalibacillus haloalkalitolerans</name>
    <dbReference type="NCBI Taxonomy" id="3104292"/>
    <lineage>
        <taxon>Bacteria</taxon>
        <taxon>Bacillati</taxon>
        <taxon>Bacillota</taxon>
        <taxon>Bacilli</taxon>
        <taxon>Bacillales</taxon>
        <taxon>Caryophanaceae</taxon>
        <taxon>Jeotgalibacillus</taxon>
    </lineage>
</organism>
<dbReference type="RefSeq" id="WP_322419851.1">
    <property type="nucleotide sequence ID" value="NZ_JAXQNN010000001.1"/>
</dbReference>
<keyword evidence="1" id="KW-0472">Membrane</keyword>
<evidence type="ECO:0000313" key="2">
    <source>
        <dbReference type="EMBL" id="MDZ5710820.1"/>
    </source>
</evidence>
<accession>A0ABU5KJC1</accession>
<comment type="caution">
    <text evidence="2">The sequence shown here is derived from an EMBL/GenBank/DDBJ whole genome shotgun (WGS) entry which is preliminary data.</text>
</comment>
<evidence type="ECO:0000313" key="3">
    <source>
        <dbReference type="Proteomes" id="UP001292084"/>
    </source>
</evidence>
<keyword evidence="3" id="KW-1185">Reference proteome</keyword>
<keyword evidence="1" id="KW-1133">Transmembrane helix</keyword>
<evidence type="ECO:0008006" key="4">
    <source>
        <dbReference type="Google" id="ProtNLM"/>
    </source>
</evidence>
<dbReference type="EMBL" id="JAXQNN010000001">
    <property type="protein sequence ID" value="MDZ5710820.1"/>
    <property type="molecule type" value="Genomic_DNA"/>
</dbReference>
<feature type="transmembrane region" description="Helical" evidence="1">
    <location>
        <begin position="31"/>
        <end position="51"/>
    </location>
</feature>
<proteinExistence type="predicted"/>
<dbReference type="Proteomes" id="UP001292084">
    <property type="component" value="Unassembled WGS sequence"/>
</dbReference>
<feature type="transmembrane region" description="Helical" evidence="1">
    <location>
        <begin position="100"/>
        <end position="128"/>
    </location>
</feature>